<reference evidence="1" key="1">
    <citation type="submission" date="2024-12" db="EMBL/GenBank/DDBJ databases">
        <authorList>
            <person name="Wu N."/>
        </authorList>
    </citation>
    <scope>NUCLEOTIDE SEQUENCE</scope>
    <source>
        <strain evidence="1">P15</strain>
    </source>
</reference>
<dbReference type="Proteomes" id="UP001631969">
    <property type="component" value="Unassembled WGS sequence"/>
</dbReference>
<name>A0ACC7P282_9BACL</name>
<accession>A0ACC7P282</accession>
<gene>
    <name evidence="1" type="ORF">ACI1P1_22525</name>
</gene>
<evidence type="ECO:0000313" key="1">
    <source>
        <dbReference type="EMBL" id="MFM9331073.1"/>
    </source>
</evidence>
<proteinExistence type="predicted"/>
<sequence>MEKKMAIKKAKPKNVSRRTVFRTAVSFSYDASATRNPNWRSRCGCDQTSTCNTLQWGQSYIRFNNQSGRYKIRVYLRSYGKQTWWNPNRTFAENWNLFVAAPSTYIRFTSGIIEPRASAAGYFRNGNNDTSGGGQAGTIGIEIFDTNGVRVNRIFFWPPNWDPWGMLWMRCGHDYNFNFFEK</sequence>
<organism evidence="1 2">
    <name type="scientific">Paenibacillus mesotrionivorans</name>
    <dbReference type="NCBI Taxonomy" id="3160968"/>
    <lineage>
        <taxon>Bacteria</taxon>
        <taxon>Bacillati</taxon>
        <taxon>Bacillota</taxon>
        <taxon>Bacilli</taxon>
        <taxon>Bacillales</taxon>
        <taxon>Paenibacillaceae</taxon>
        <taxon>Paenibacillus</taxon>
    </lineage>
</organism>
<evidence type="ECO:0000313" key="2">
    <source>
        <dbReference type="Proteomes" id="UP001631969"/>
    </source>
</evidence>
<keyword evidence="2" id="KW-1185">Reference proteome</keyword>
<dbReference type="EMBL" id="JBJURJ010000016">
    <property type="protein sequence ID" value="MFM9331073.1"/>
    <property type="molecule type" value="Genomic_DNA"/>
</dbReference>
<comment type="caution">
    <text evidence="1">The sequence shown here is derived from an EMBL/GenBank/DDBJ whole genome shotgun (WGS) entry which is preliminary data.</text>
</comment>
<protein>
    <submittedName>
        <fullName evidence="1">Uncharacterized protein</fullName>
    </submittedName>
</protein>